<comment type="caution">
    <text evidence="6">The sequence shown here is derived from an EMBL/GenBank/DDBJ whole genome shotgun (WGS) entry which is preliminary data.</text>
</comment>
<dbReference type="AlphaFoldDB" id="J9GPB8"/>
<dbReference type="GO" id="GO:0005524">
    <property type="term" value="F:ATP binding"/>
    <property type="evidence" value="ECO:0007669"/>
    <property type="project" value="UniProtKB-KW"/>
</dbReference>
<dbReference type="InterPro" id="IPR005762">
    <property type="entry name" value="MurD"/>
</dbReference>
<proteinExistence type="predicted"/>
<sequence length="107" mass="11562">MILLGGDGKGQDFSPLARALTGVAGAIALIGMDADRIAEAVRSVGAPMMKHASLEEAVDWLWTQHRPGDVLLLSPACASWDMFKNYAERSARFIECARRIAKETDAC</sequence>
<accession>J9GPB8</accession>
<evidence type="ECO:0000259" key="5">
    <source>
        <dbReference type="Pfam" id="PF02875"/>
    </source>
</evidence>
<dbReference type="GO" id="GO:0008360">
    <property type="term" value="P:regulation of cell shape"/>
    <property type="evidence" value="ECO:0007669"/>
    <property type="project" value="InterPro"/>
</dbReference>
<evidence type="ECO:0000256" key="2">
    <source>
        <dbReference type="ARBA" id="ARBA00022598"/>
    </source>
</evidence>
<evidence type="ECO:0000256" key="1">
    <source>
        <dbReference type="ARBA" id="ARBA00022490"/>
    </source>
</evidence>
<organism evidence="6">
    <name type="scientific">gut metagenome</name>
    <dbReference type="NCBI Taxonomy" id="749906"/>
    <lineage>
        <taxon>unclassified sequences</taxon>
        <taxon>metagenomes</taxon>
        <taxon>organismal metagenomes</taxon>
    </lineage>
</organism>
<name>J9GPB8_9ZZZZ</name>
<evidence type="ECO:0000313" key="6">
    <source>
        <dbReference type="EMBL" id="EJX09534.1"/>
    </source>
</evidence>
<dbReference type="PANTHER" id="PTHR43692:SF1">
    <property type="entry name" value="UDP-N-ACETYLMURAMOYLALANINE--D-GLUTAMATE LIGASE"/>
    <property type="match status" value="1"/>
</dbReference>
<dbReference type="SUPFAM" id="SSF53244">
    <property type="entry name" value="MurD-like peptide ligases, peptide-binding domain"/>
    <property type="match status" value="1"/>
</dbReference>
<dbReference type="GO" id="GO:0005737">
    <property type="term" value="C:cytoplasm"/>
    <property type="evidence" value="ECO:0007669"/>
    <property type="project" value="InterPro"/>
</dbReference>
<evidence type="ECO:0000256" key="3">
    <source>
        <dbReference type="ARBA" id="ARBA00022741"/>
    </source>
</evidence>
<dbReference type="PANTHER" id="PTHR43692">
    <property type="entry name" value="UDP-N-ACETYLMURAMOYLALANINE--D-GLUTAMATE LIGASE"/>
    <property type="match status" value="1"/>
</dbReference>
<reference evidence="6" key="1">
    <citation type="journal article" date="2012" name="PLoS ONE">
        <title>Gene sets for utilization of primary and secondary nutrition supplies in the distal gut of endangered iberian lynx.</title>
        <authorList>
            <person name="Alcaide M."/>
            <person name="Messina E."/>
            <person name="Richter M."/>
            <person name="Bargiela R."/>
            <person name="Peplies J."/>
            <person name="Huws S.A."/>
            <person name="Newbold C.J."/>
            <person name="Golyshin P.N."/>
            <person name="Simon M.A."/>
            <person name="Lopez G."/>
            <person name="Yakimov M.M."/>
            <person name="Ferrer M."/>
        </authorList>
    </citation>
    <scope>NUCLEOTIDE SEQUENCE</scope>
</reference>
<gene>
    <name evidence="6" type="ORF">EVA_02352</name>
</gene>
<dbReference type="Pfam" id="PF02875">
    <property type="entry name" value="Mur_ligase_C"/>
    <property type="match status" value="1"/>
</dbReference>
<dbReference type="EMBL" id="AMCI01000370">
    <property type="protein sequence ID" value="EJX09534.1"/>
    <property type="molecule type" value="Genomic_DNA"/>
</dbReference>
<feature type="domain" description="Mur ligase C-terminal" evidence="5">
    <location>
        <begin position="3"/>
        <end position="77"/>
    </location>
</feature>
<keyword evidence="4" id="KW-0067">ATP-binding</keyword>
<dbReference type="Gene3D" id="3.90.190.20">
    <property type="entry name" value="Mur ligase, C-terminal domain"/>
    <property type="match status" value="1"/>
</dbReference>
<dbReference type="InterPro" id="IPR036615">
    <property type="entry name" value="Mur_ligase_C_dom_sf"/>
</dbReference>
<keyword evidence="3" id="KW-0547">Nucleotide-binding</keyword>
<keyword evidence="1" id="KW-0963">Cytoplasm</keyword>
<dbReference type="InterPro" id="IPR004101">
    <property type="entry name" value="Mur_ligase_C"/>
</dbReference>
<evidence type="ECO:0000256" key="4">
    <source>
        <dbReference type="ARBA" id="ARBA00022840"/>
    </source>
</evidence>
<dbReference type="GO" id="GO:0051301">
    <property type="term" value="P:cell division"/>
    <property type="evidence" value="ECO:0007669"/>
    <property type="project" value="InterPro"/>
</dbReference>
<protein>
    <submittedName>
        <fullName evidence="6">UDP-N-acetylmuramoylalanine--D-glutamate ligase</fullName>
    </submittedName>
</protein>
<dbReference type="GO" id="GO:0008764">
    <property type="term" value="F:UDP-N-acetylmuramoylalanine-D-glutamate ligase activity"/>
    <property type="evidence" value="ECO:0007669"/>
    <property type="project" value="InterPro"/>
</dbReference>
<keyword evidence="2 6" id="KW-0436">Ligase</keyword>